<dbReference type="InterPro" id="IPR046796">
    <property type="entry name" value="Transposase_32_dom"/>
</dbReference>
<keyword evidence="4" id="KW-1185">Reference proteome</keyword>
<evidence type="ECO:0000259" key="2">
    <source>
        <dbReference type="Pfam" id="PF20167"/>
    </source>
</evidence>
<organism evidence="3 4">
    <name type="scientific">Colocasia esculenta</name>
    <name type="common">Wild taro</name>
    <name type="synonym">Arum esculentum</name>
    <dbReference type="NCBI Taxonomy" id="4460"/>
    <lineage>
        <taxon>Eukaryota</taxon>
        <taxon>Viridiplantae</taxon>
        <taxon>Streptophyta</taxon>
        <taxon>Embryophyta</taxon>
        <taxon>Tracheophyta</taxon>
        <taxon>Spermatophyta</taxon>
        <taxon>Magnoliopsida</taxon>
        <taxon>Liliopsida</taxon>
        <taxon>Araceae</taxon>
        <taxon>Aroideae</taxon>
        <taxon>Colocasieae</taxon>
        <taxon>Colocasia</taxon>
    </lineage>
</organism>
<dbReference type="Proteomes" id="UP000652761">
    <property type="component" value="Unassembled WGS sequence"/>
</dbReference>
<sequence>MGSIIAAMERMKWSKMATLSEVSYLDLVKDFFVCLKTKEDGSLTSTVKGTQIKITYGLLESLFGVCTIGHSGIHTVDIQVKGLGIVGPEFKLKDGKIDINQLNTFNRILHFVVCQILVPRSATFSTCTKADSDMMFWAIQNQSINMAEVMIERMKFASAQVWDKKSKINVSLPYAHLLTKVFQHFGINLSGAVLEKMGQAIRSRNLKKSGFSLVAGVWTKTSVAEGEAIIGEAQEVYQEVGEAAVAAEIPAGPGVQEHAAQEETQVAAAAEVRADELVIIGSQIEDIPQEFIEPVGQNSEVVPPSSQVATILRSVLFSLTSIQVEPEILVNSVAEVVESGHNADVMMEEAPIQGEQEIATEDVQVEDAPSQREQSAEKEAASQGEHTANVPIDE</sequence>
<feature type="domain" description="Putative plant transposon protein" evidence="2">
    <location>
        <begin position="9"/>
        <end position="187"/>
    </location>
</feature>
<name>A0A843WZE5_COLES</name>
<dbReference type="Pfam" id="PF20167">
    <property type="entry name" value="Transposase_32"/>
    <property type="match status" value="1"/>
</dbReference>
<proteinExistence type="predicted"/>
<protein>
    <recommendedName>
        <fullName evidence="2">Putative plant transposon protein domain-containing protein</fullName>
    </recommendedName>
</protein>
<evidence type="ECO:0000313" key="4">
    <source>
        <dbReference type="Proteomes" id="UP000652761"/>
    </source>
</evidence>
<dbReference type="OrthoDB" id="1303972at2759"/>
<evidence type="ECO:0000256" key="1">
    <source>
        <dbReference type="SAM" id="MobiDB-lite"/>
    </source>
</evidence>
<dbReference type="AlphaFoldDB" id="A0A843WZE5"/>
<dbReference type="EMBL" id="NMUH01004789">
    <property type="protein sequence ID" value="MQM10821.1"/>
    <property type="molecule type" value="Genomic_DNA"/>
</dbReference>
<evidence type="ECO:0000313" key="3">
    <source>
        <dbReference type="EMBL" id="MQM10821.1"/>
    </source>
</evidence>
<comment type="caution">
    <text evidence="3">The sequence shown here is derived from an EMBL/GenBank/DDBJ whole genome shotgun (WGS) entry which is preliminary data.</text>
</comment>
<gene>
    <name evidence="3" type="ORF">Taro_043718</name>
</gene>
<reference evidence="3" key="1">
    <citation type="submission" date="2017-07" db="EMBL/GenBank/DDBJ databases">
        <title>Taro Niue Genome Assembly and Annotation.</title>
        <authorList>
            <person name="Atibalentja N."/>
            <person name="Keating K."/>
            <person name="Fields C.J."/>
        </authorList>
    </citation>
    <scope>NUCLEOTIDE SEQUENCE</scope>
    <source>
        <strain evidence="3">Niue_2</strain>
        <tissue evidence="3">Leaf</tissue>
    </source>
</reference>
<accession>A0A843WZE5</accession>
<feature type="region of interest" description="Disordered" evidence="1">
    <location>
        <begin position="352"/>
        <end position="394"/>
    </location>
</feature>